<proteinExistence type="inferred from homology"/>
<keyword evidence="1" id="KW-0946">Virion</keyword>
<keyword evidence="1" id="KW-0945">Host-virus interaction</keyword>
<evidence type="ECO:0000256" key="2">
    <source>
        <dbReference type="ARBA" id="ARBA00035110"/>
    </source>
</evidence>
<evidence type="ECO:0000313" key="3">
    <source>
        <dbReference type="EMBL" id="APG77065.1"/>
    </source>
</evidence>
<keyword evidence="1" id="KW-1161">Viral attachment to host cell</keyword>
<name>A0A1L3KIC6_9VIRU</name>
<accession>A0A1L3KIC6</accession>
<comment type="similarity">
    <text evidence="2">Belongs to the Leviviricetes maturation protein family.</text>
</comment>
<dbReference type="GO" id="GO:0039666">
    <property type="term" value="P:virion attachment to host cell pilus"/>
    <property type="evidence" value="ECO:0007669"/>
    <property type="project" value="UniProtKB-KW"/>
</dbReference>
<dbReference type="Pfam" id="PF03863">
    <property type="entry name" value="Phage_mat-A"/>
    <property type="match status" value="1"/>
</dbReference>
<keyword evidence="1" id="KW-1160">Virus entry into host cell</keyword>
<reference evidence="3" key="1">
    <citation type="journal article" date="2016" name="Nature">
        <title>Redefining the invertebrate RNA virosphere.</title>
        <authorList>
            <person name="Shi M."/>
            <person name="Lin X.D."/>
            <person name="Tian J.H."/>
            <person name="Chen L.J."/>
            <person name="Chen X."/>
            <person name="Li C.X."/>
            <person name="Qin X.C."/>
            <person name="Li J."/>
            <person name="Cao J.P."/>
            <person name="Eden J.S."/>
            <person name="Buchmann J."/>
            <person name="Wang W."/>
            <person name="Xu J."/>
            <person name="Holmes E.C."/>
            <person name="Zhang Y.Z."/>
        </authorList>
    </citation>
    <scope>NUCLEOTIDE SEQUENCE</scope>
    <source>
        <strain evidence="3">BHWZXX15152</strain>
    </source>
</reference>
<evidence type="ECO:0000256" key="1">
    <source>
        <dbReference type="ARBA" id="ARBA00023104"/>
    </source>
</evidence>
<dbReference type="InterPro" id="IPR005563">
    <property type="entry name" value="A_protein"/>
</dbReference>
<keyword evidence="1" id="KW-1175">Viral attachment to host cell pilus</keyword>
<organism evidence="3">
    <name type="scientific">Beihai levi-like virus 18</name>
    <dbReference type="NCBI Taxonomy" id="1922403"/>
    <lineage>
        <taxon>Viruses</taxon>
        <taxon>Riboviria</taxon>
    </lineage>
</organism>
<sequence>MTRKSHKQYTTFSYGRRYNRASPHYAGQQDTSYTQTNLSAMLNRTDSHGTKRINGRWFLPTAYTTSFWQESYVAFERRNQFWTDYSSAPVLVSTSDLVGWIHVDSLSNLKNKAIGNMSDTEVSGGVFVGEARESFEMIAVRAKQVLGALKAARRLDFRGVARSLGVEPLPKGKSRNGLTRTQQANNLFLEYKFGWLPMLSDVYDACKAINNIESGSRVVQTNVATDRASDRKRLTGATPYSFLMKEGRAERRVSMTFERINTKKSLASTFGIDDPLSIAWDLTAMSFVYNWFLPIGDFLGALHQFGKVRFLHGYMSDWESSVIKPGDVKPGYTIVGKPKPSRVIWTDRNPINDGTADIPTFRLPKSAGQAMTAVNLIVQRI</sequence>
<dbReference type="EMBL" id="KX883497">
    <property type="protein sequence ID" value="APG77065.1"/>
    <property type="molecule type" value="Genomic_RNA"/>
</dbReference>
<protein>
    <submittedName>
        <fullName evidence="3">Uncharacterized protein</fullName>
    </submittedName>
</protein>